<evidence type="ECO:0000256" key="1">
    <source>
        <dbReference type="ARBA" id="ARBA00022801"/>
    </source>
</evidence>
<protein>
    <recommendedName>
        <fullName evidence="2">RNase III domain-containing protein</fullName>
    </recommendedName>
</protein>
<dbReference type="SMART" id="SM00535">
    <property type="entry name" value="RIBOc"/>
    <property type="match status" value="1"/>
</dbReference>
<dbReference type="OrthoDB" id="416741at2759"/>
<dbReference type="PROSITE" id="PS50142">
    <property type="entry name" value="RNASE_3_2"/>
    <property type="match status" value="1"/>
</dbReference>
<dbReference type="EMBL" id="JAAAID010000711">
    <property type="protein sequence ID" value="KAG0014593.1"/>
    <property type="molecule type" value="Genomic_DNA"/>
</dbReference>
<sequence>MNSLKRPADQVVISPNVRRPRLTVEENSSAEPAISEEDQTWAQAQEEIEALSAASLDLYVCFLSAISLIRRHFTENDDIREKTALKFRTSFDVDAEKWECYLSHPSIATTFESGLFSHESTATCWAAFVACKELQLECPNIGSTVTNLPTDAIAYVGEKIMKMIYGMEGFVNMPHSEEGELTQRRDKKLCNVHLHSCAEDLAVATFFRGNSSRSKHVARFVRTVVGCAYYRGKMSLALVVVSGIIGPMTDIATWEDFAHLNNQIPSRRVPASIPKEEMEMIEGFLGYVFVRKAVIEEALTHESMPAPTENDATERTGSKAKSSYERLEFLGDAVLDFIAVMYWLERDMLATEGTLRKRIKESVNNKALGALCIELGLYKPLRHTRLYQSILSGKQAVEGAEKFPKYWNRLDIPKIGFADVIESIFGAILVDSRFNLQDTQRLFDRIVRPFCMFHFPTAFV</sequence>
<evidence type="ECO:0000313" key="3">
    <source>
        <dbReference type="EMBL" id="KAG0014593.1"/>
    </source>
</evidence>
<dbReference type="GO" id="GO:0004525">
    <property type="term" value="F:ribonuclease III activity"/>
    <property type="evidence" value="ECO:0007669"/>
    <property type="project" value="InterPro"/>
</dbReference>
<gene>
    <name evidence="3" type="ORF">BGZ80_010361</name>
</gene>
<dbReference type="SUPFAM" id="SSF69065">
    <property type="entry name" value="RNase III domain-like"/>
    <property type="match status" value="2"/>
</dbReference>
<dbReference type="CDD" id="cd00593">
    <property type="entry name" value="RIBOc"/>
    <property type="match status" value="1"/>
</dbReference>
<name>A0A9P6MVT5_9FUNG</name>
<evidence type="ECO:0000313" key="4">
    <source>
        <dbReference type="Proteomes" id="UP000703661"/>
    </source>
</evidence>
<dbReference type="PANTHER" id="PTHR14950">
    <property type="entry name" value="DICER-RELATED"/>
    <property type="match status" value="1"/>
</dbReference>
<keyword evidence="1" id="KW-0378">Hydrolase</keyword>
<dbReference type="InterPro" id="IPR036389">
    <property type="entry name" value="RNase_III_sf"/>
</dbReference>
<dbReference type="GO" id="GO:0030422">
    <property type="term" value="P:siRNA processing"/>
    <property type="evidence" value="ECO:0007669"/>
    <property type="project" value="TreeGrafter"/>
</dbReference>
<dbReference type="Proteomes" id="UP000703661">
    <property type="component" value="Unassembled WGS sequence"/>
</dbReference>
<dbReference type="GO" id="GO:0005737">
    <property type="term" value="C:cytoplasm"/>
    <property type="evidence" value="ECO:0007669"/>
    <property type="project" value="TreeGrafter"/>
</dbReference>
<dbReference type="GO" id="GO:0005634">
    <property type="term" value="C:nucleus"/>
    <property type="evidence" value="ECO:0007669"/>
    <property type="project" value="TreeGrafter"/>
</dbReference>
<dbReference type="PANTHER" id="PTHR14950:SF37">
    <property type="entry name" value="ENDORIBONUCLEASE DICER"/>
    <property type="match status" value="1"/>
</dbReference>
<reference evidence="3" key="1">
    <citation type="journal article" date="2020" name="Fungal Divers.">
        <title>Resolving the Mortierellaceae phylogeny through synthesis of multi-gene phylogenetics and phylogenomics.</title>
        <authorList>
            <person name="Vandepol N."/>
            <person name="Liber J."/>
            <person name="Desiro A."/>
            <person name="Na H."/>
            <person name="Kennedy M."/>
            <person name="Barry K."/>
            <person name="Grigoriev I.V."/>
            <person name="Miller A.N."/>
            <person name="O'Donnell K."/>
            <person name="Stajich J.E."/>
            <person name="Bonito G."/>
        </authorList>
    </citation>
    <scope>NUCLEOTIDE SEQUENCE</scope>
    <source>
        <strain evidence="3">NRRL 2769</strain>
    </source>
</reference>
<evidence type="ECO:0000259" key="2">
    <source>
        <dbReference type="PROSITE" id="PS50142"/>
    </source>
</evidence>
<accession>A0A9P6MVT5</accession>
<feature type="domain" description="RNase III" evidence="2">
    <location>
        <begin position="278"/>
        <end position="433"/>
    </location>
</feature>
<organism evidence="3 4">
    <name type="scientific">Entomortierella chlamydospora</name>
    <dbReference type="NCBI Taxonomy" id="101097"/>
    <lineage>
        <taxon>Eukaryota</taxon>
        <taxon>Fungi</taxon>
        <taxon>Fungi incertae sedis</taxon>
        <taxon>Mucoromycota</taxon>
        <taxon>Mortierellomycotina</taxon>
        <taxon>Mortierellomycetes</taxon>
        <taxon>Mortierellales</taxon>
        <taxon>Mortierellaceae</taxon>
        <taxon>Entomortierella</taxon>
    </lineage>
</organism>
<keyword evidence="4" id="KW-1185">Reference proteome</keyword>
<dbReference type="GO" id="GO:0003723">
    <property type="term" value="F:RNA binding"/>
    <property type="evidence" value="ECO:0007669"/>
    <property type="project" value="TreeGrafter"/>
</dbReference>
<dbReference type="InterPro" id="IPR000999">
    <property type="entry name" value="RNase_III_dom"/>
</dbReference>
<proteinExistence type="predicted"/>
<dbReference type="PROSITE" id="PS00517">
    <property type="entry name" value="RNASE_3_1"/>
    <property type="match status" value="1"/>
</dbReference>
<dbReference type="Gene3D" id="1.10.1520.10">
    <property type="entry name" value="Ribonuclease III domain"/>
    <property type="match status" value="2"/>
</dbReference>
<comment type="caution">
    <text evidence="3">The sequence shown here is derived from an EMBL/GenBank/DDBJ whole genome shotgun (WGS) entry which is preliminary data.</text>
</comment>
<dbReference type="Pfam" id="PF00636">
    <property type="entry name" value="Ribonuclease_3"/>
    <property type="match status" value="1"/>
</dbReference>
<dbReference type="AlphaFoldDB" id="A0A9P6MVT5"/>